<keyword evidence="3" id="KW-1185">Reference proteome</keyword>
<dbReference type="Proteomes" id="UP000799423">
    <property type="component" value="Unassembled WGS sequence"/>
</dbReference>
<dbReference type="EMBL" id="MU006290">
    <property type="protein sequence ID" value="KAF2855872.1"/>
    <property type="molecule type" value="Genomic_DNA"/>
</dbReference>
<reference evidence="2" key="1">
    <citation type="submission" date="2020-01" db="EMBL/GenBank/DDBJ databases">
        <authorList>
            <consortium name="DOE Joint Genome Institute"/>
            <person name="Haridas S."/>
            <person name="Albert R."/>
            <person name="Binder M."/>
            <person name="Bloem J."/>
            <person name="Labutti K."/>
            <person name="Salamov A."/>
            <person name="Andreopoulos B."/>
            <person name="Baker S.E."/>
            <person name="Barry K."/>
            <person name="Bills G."/>
            <person name="Bluhm B.H."/>
            <person name="Cannon C."/>
            <person name="Castanera R."/>
            <person name="Culley D.E."/>
            <person name="Daum C."/>
            <person name="Ezra D."/>
            <person name="Gonzalez J.B."/>
            <person name="Henrissat B."/>
            <person name="Kuo A."/>
            <person name="Liang C."/>
            <person name="Lipzen A."/>
            <person name="Lutzoni F."/>
            <person name="Magnuson J."/>
            <person name="Mondo S."/>
            <person name="Nolan M."/>
            <person name="Ohm R."/>
            <person name="Pangilinan J."/>
            <person name="Park H.-J."/>
            <person name="Ramirez L."/>
            <person name="Alfaro M."/>
            <person name="Sun H."/>
            <person name="Tritt A."/>
            <person name="Yoshinaga Y."/>
            <person name="Zwiers L.-H."/>
            <person name="Turgeon B.G."/>
            <person name="Goodwin S.B."/>
            <person name="Spatafora J.W."/>
            <person name="Crous P.W."/>
            <person name="Grigoriev I.V."/>
        </authorList>
    </citation>
    <scope>NUCLEOTIDE SEQUENCE</scope>
    <source>
        <strain evidence="2">IPT5</strain>
    </source>
</reference>
<proteinExistence type="predicted"/>
<sequence>MEYKKLQKDNLELKATKEKLLLDNVKLAHHVGYLHVAQQSCLSEAKEAERQAHEKLERERREFQIEESVLSRELVSLHKLCDDLKQDDSRLQTRMKLHETEEANLRSETEALRRHRIQAHVDMRKAVQELQEKNTDNARLQKEVYTSKIEAERTIRLLHDYKERIRQLGNEV</sequence>
<accession>A0A6A7BL21</accession>
<evidence type="ECO:0000256" key="1">
    <source>
        <dbReference type="SAM" id="Coils"/>
    </source>
</evidence>
<feature type="coiled-coil region" evidence="1">
    <location>
        <begin position="123"/>
        <end position="171"/>
    </location>
</feature>
<dbReference type="AlphaFoldDB" id="A0A6A7BL21"/>
<gene>
    <name evidence="2" type="ORF">T440DRAFT_536182</name>
</gene>
<keyword evidence="1" id="KW-0175">Coiled coil</keyword>
<organism evidence="2 3">
    <name type="scientific">Plenodomus tracheiphilus IPT5</name>
    <dbReference type="NCBI Taxonomy" id="1408161"/>
    <lineage>
        <taxon>Eukaryota</taxon>
        <taxon>Fungi</taxon>
        <taxon>Dikarya</taxon>
        <taxon>Ascomycota</taxon>
        <taxon>Pezizomycotina</taxon>
        <taxon>Dothideomycetes</taxon>
        <taxon>Pleosporomycetidae</taxon>
        <taxon>Pleosporales</taxon>
        <taxon>Pleosporineae</taxon>
        <taxon>Leptosphaeriaceae</taxon>
        <taxon>Plenodomus</taxon>
    </lineage>
</organism>
<evidence type="ECO:0000313" key="2">
    <source>
        <dbReference type="EMBL" id="KAF2855872.1"/>
    </source>
</evidence>
<name>A0A6A7BL21_9PLEO</name>
<evidence type="ECO:0000313" key="3">
    <source>
        <dbReference type="Proteomes" id="UP000799423"/>
    </source>
</evidence>
<protein>
    <submittedName>
        <fullName evidence="2">Uncharacterized protein</fullName>
    </submittedName>
</protein>
<feature type="coiled-coil region" evidence="1">
    <location>
        <begin position="3"/>
        <end position="73"/>
    </location>
</feature>